<sequence>MKSLFIILFFLFNCQMSWYHTRVSKNEAAEIPIANTESVFGDSGTACFISSIKFQEVGATKESTLNLNPIIDTQFIENIRTNLNLKNKNTKHIKHVYGVPKFWPYLNELKSFRTNKSFDRFKQIQNLSMEPQYKKTLTKYAEFADLDTYFFTDEDILLSFLEFESCDTYYQFHYLKREKDNYNLVLFLITLGILPTANYENHYFTVYKRKANDLKPAIITYKFGYRRLISWLLLPTFNLFNEVENYNKDYRFVDHTKDQFISALENKHSQPLPIKHLNPVYGDVTGGMYLSDSELFKTQIPVDTRFAVIRDGKKNVSFYDPIHGLYKIQAVNVNEKINSDIITNGLEKTLKTFITTNLLDKVKKNYPKSTILHEIYTPEYRDGTYTFILEIAKPEPENDLFKKEYFVFSCFKSQSQIYILSRSLANDTSLDTLQKLAELNILDFYSQVTFQSKYIEPKPLDLDIAMNDGNKKSDTDEVDDDGEEDEEEEELVGSGGGVGGVTGTIDLGGLLSVLKERTYIPKTKLDIKPGRFQFNNSRFHTPKMNSSKFHIKPARTKNFSNPGKWRK</sequence>
<feature type="region of interest" description="Disordered" evidence="1">
    <location>
        <begin position="537"/>
        <end position="567"/>
    </location>
</feature>
<organism evidence="2 3">
    <name type="scientific">Leptospira montravelensis</name>
    <dbReference type="NCBI Taxonomy" id="2484961"/>
    <lineage>
        <taxon>Bacteria</taxon>
        <taxon>Pseudomonadati</taxon>
        <taxon>Spirochaetota</taxon>
        <taxon>Spirochaetia</taxon>
        <taxon>Leptospirales</taxon>
        <taxon>Leptospiraceae</taxon>
        <taxon>Leptospira</taxon>
    </lineage>
</organism>
<keyword evidence="3" id="KW-1185">Reference proteome</keyword>
<comment type="caution">
    <text evidence="2">The sequence shown here is derived from an EMBL/GenBank/DDBJ whole genome shotgun (WGS) entry which is preliminary data.</text>
</comment>
<evidence type="ECO:0000313" key="3">
    <source>
        <dbReference type="Proteomes" id="UP000297465"/>
    </source>
</evidence>
<dbReference type="Proteomes" id="UP000297465">
    <property type="component" value="Unassembled WGS sequence"/>
</dbReference>
<feature type="compositionally biased region" description="Polar residues" evidence="1">
    <location>
        <begin position="537"/>
        <end position="548"/>
    </location>
</feature>
<name>A0ABY2LPE7_9LEPT</name>
<evidence type="ECO:0000256" key="1">
    <source>
        <dbReference type="SAM" id="MobiDB-lite"/>
    </source>
</evidence>
<feature type="region of interest" description="Disordered" evidence="1">
    <location>
        <begin position="465"/>
        <end position="500"/>
    </location>
</feature>
<evidence type="ECO:0000313" key="2">
    <source>
        <dbReference type="EMBL" id="TGL00559.1"/>
    </source>
</evidence>
<gene>
    <name evidence="2" type="ORF">EHQ31_17345</name>
</gene>
<reference evidence="3" key="1">
    <citation type="journal article" date="2019" name="PLoS Negl. Trop. Dis.">
        <title>Revisiting the worldwide diversity of Leptospira species in the environment.</title>
        <authorList>
            <person name="Vincent A.T."/>
            <person name="Schiettekatte O."/>
            <person name="Bourhy P."/>
            <person name="Veyrier F.J."/>
            <person name="Picardeau M."/>
        </authorList>
    </citation>
    <scope>NUCLEOTIDE SEQUENCE [LARGE SCALE GENOMIC DNA]</scope>
    <source>
        <strain evidence="3">201800278</strain>
    </source>
</reference>
<protein>
    <submittedName>
        <fullName evidence="2">Uncharacterized protein</fullName>
    </submittedName>
</protein>
<feature type="compositionally biased region" description="Acidic residues" evidence="1">
    <location>
        <begin position="476"/>
        <end position="491"/>
    </location>
</feature>
<accession>A0ABY2LPE7</accession>
<dbReference type="EMBL" id="RQFO01000017">
    <property type="protein sequence ID" value="TGL00559.1"/>
    <property type="molecule type" value="Genomic_DNA"/>
</dbReference>
<proteinExistence type="predicted"/>